<evidence type="ECO:0000313" key="3">
    <source>
        <dbReference type="Proteomes" id="UP000186922"/>
    </source>
</evidence>
<dbReference type="CDD" id="cd23767">
    <property type="entry name" value="IQCD"/>
    <property type="match status" value="1"/>
</dbReference>
<protein>
    <submittedName>
        <fullName evidence="2">Uncharacterized protein</fullName>
    </submittedName>
</protein>
<dbReference type="Gene3D" id="1.20.5.190">
    <property type="match status" value="1"/>
</dbReference>
<feature type="compositionally biased region" description="Basic and acidic residues" evidence="1">
    <location>
        <begin position="33"/>
        <end position="46"/>
    </location>
</feature>
<feature type="region of interest" description="Disordered" evidence="1">
    <location>
        <begin position="33"/>
        <end position="77"/>
    </location>
</feature>
<sequence length="77" mass="8454">MFNPTMAHEIDDEEKHQAASKIQAKFREYKARKETKEALAKKHDVEPTAMTPGQSNSHDVNANPGSSANATSASRSK</sequence>
<dbReference type="EMBL" id="BDGG01000001">
    <property type="protein sequence ID" value="GAU88361.1"/>
    <property type="molecule type" value="Genomic_DNA"/>
</dbReference>
<dbReference type="AlphaFoldDB" id="A0A1D1UFY3"/>
<dbReference type="OrthoDB" id="10517517at2759"/>
<feature type="compositionally biased region" description="Polar residues" evidence="1">
    <location>
        <begin position="51"/>
        <end position="77"/>
    </location>
</feature>
<dbReference type="PROSITE" id="PS50096">
    <property type="entry name" value="IQ"/>
    <property type="match status" value="1"/>
</dbReference>
<keyword evidence="3" id="KW-1185">Reference proteome</keyword>
<reference evidence="2 3" key="1">
    <citation type="journal article" date="2016" name="Nat. Commun.">
        <title>Extremotolerant tardigrade genome and improved radiotolerance of human cultured cells by tardigrade-unique protein.</title>
        <authorList>
            <person name="Hashimoto T."/>
            <person name="Horikawa D.D."/>
            <person name="Saito Y."/>
            <person name="Kuwahara H."/>
            <person name="Kozuka-Hata H."/>
            <person name="Shin-I T."/>
            <person name="Minakuchi Y."/>
            <person name="Ohishi K."/>
            <person name="Motoyama A."/>
            <person name="Aizu T."/>
            <person name="Enomoto A."/>
            <person name="Kondo K."/>
            <person name="Tanaka S."/>
            <person name="Hara Y."/>
            <person name="Koshikawa S."/>
            <person name="Sagara H."/>
            <person name="Miura T."/>
            <person name="Yokobori S."/>
            <person name="Miyagawa K."/>
            <person name="Suzuki Y."/>
            <person name="Kubo T."/>
            <person name="Oyama M."/>
            <person name="Kohara Y."/>
            <person name="Fujiyama A."/>
            <person name="Arakawa K."/>
            <person name="Katayama T."/>
            <person name="Toyoda A."/>
            <person name="Kunieda T."/>
        </authorList>
    </citation>
    <scope>NUCLEOTIDE SEQUENCE [LARGE SCALE GENOMIC DNA]</scope>
    <source>
        <strain evidence="2 3">YOKOZUNA-1</strain>
    </source>
</reference>
<gene>
    <name evidence="2" type="primary">RvY_01072-1</name>
    <name evidence="2" type="synonym">RvY_01072.1</name>
    <name evidence="2" type="ORF">RvY_01072</name>
</gene>
<proteinExistence type="predicted"/>
<evidence type="ECO:0000256" key="1">
    <source>
        <dbReference type="SAM" id="MobiDB-lite"/>
    </source>
</evidence>
<organism evidence="2 3">
    <name type="scientific">Ramazzottius varieornatus</name>
    <name type="common">Water bear</name>
    <name type="synonym">Tardigrade</name>
    <dbReference type="NCBI Taxonomy" id="947166"/>
    <lineage>
        <taxon>Eukaryota</taxon>
        <taxon>Metazoa</taxon>
        <taxon>Ecdysozoa</taxon>
        <taxon>Tardigrada</taxon>
        <taxon>Eutardigrada</taxon>
        <taxon>Parachela</taxon>
        <taxon>Hypsibioidea</taxon>
        <taxon>Ramazzottiidae</taxon>
        <taxon>Ramazzottius</taxon>
    </lineage>
</organism>
<comment type="caution">
    <text evidence="2">The sequence shown here is derived from an EMBL/GenBank/DDBJ whole genome shotgun (WGS) entry which is preliminary data.</text>
</comment>
<name>A0A1D1UFY3_RAMVA</name>
<dbReference type="Proteomes" id="UP000186922">
    <property type="component" value="Unassembled WGS sequence"/>
</dbReference>
<accession>A0A1D1UFY3</accession>
<evidence type="ECO:0000313" key="2">
    <source>
        <dbReference type="EMBL" id="GAU88361.1"/>
    </source>
</evidence>